<keyword evidence="4 7" id="KW-0808">Transferase</keyword>
<comment type="similarity">
    <text evidence="7">Belongs to the class I-like SAM-binding methyltransferase superfamily. TrmB family.</text>
</comment>
<dbReference type="NCBIfam" id="TIGR00091">
    <property type="entry name" value="tRNA (guanosine(46)-N7)-methyltransferase TrmB"/>
    <property type="match status" value="1"/>
</dbReference>
<comment type="function">
    <text evidence="2 7">Catalyzes the formation of N(7)-methylguanine at position 46 (m7G46) in tRNA.</text>
</comment>
<dbReference type="PANTHER" id="PTHR23417:SF14">
    <property type="entry name" value="PENTACOTRIPEPTIDE-REPEAT REGION OF PRORP DOMAIN-CONTAINING PROTEIN"/>
    <property type="match status" value="1"/>
</dbReference>
<evidence type="ECO:0000256" key="8">
    <source>
        <dbReference type="SAM" id="Phobius"/>
    </source>
</evidence>
<evidence type="ECO:0000313" key="9">
    <source>
        <dbReference type="EMBL" id="PIR04529.1"/>
    </source>
</evidence>
<keyword evidence="3 7" id="KW-0489">Methyltransferase</keyword>
<dbReference type="Gene3D" id="3.40.50.150">
    <property type="entry name" value="Vaccinia Virus protein VP39"/>
    <property type="match status" value="1"/>
</dbReference>
<evidence type="ECO:0000256" key="1">
    <source>
        <dbReference type="ARBA" id="ARBA00000142"/>
    </source>
</evidence>
<evidence type="ECO:0000256" key="6">
    <source>
        <dbReference type="ARBA" id="ARBA00022694"/>
    </source>
</evidence>
<dbReference type="CDD" id="cd02440">
    <property type="entry name" value="AdoMet_MTases"/>
    <property type="match status" value="1"/>
</dbReference>
<feature type="binding site" evidence="7">
    <location>
        <position position="67"/>
    </location>
    <ligand>
        <name>S-adenosyl-L-methionine</name>
        <dbReference type="ChEBI" id="CHEBI:59789"/>
    </ligand>
</feature>
<dbReference type="InterPro" id="IPR003358">
    <property type="entry name" value="tRNA_(Gua-N-7)_MeTrfase_Trmb"/>
</dbReference>
<reference evidence="9 10" key="1">
    <citation type="submission" date="2017-09" db="EMBL/GenBank/DDBJ databases">
        <title>Depth-based differentiation of microbial function through sediment-hosted aquifers and enrichment of novel symbionts in the deep terrestrial subsurface.</title>
        <authorList>
            <person name="Probst A.J."/>
            <person name="Ladd B."/>
            <person name="Jarett J.K."/>
            <person name="Geller-Mcgrath D.E."/>
            <person name="Sieber C.M."/>
            <person name="Emerson J.B."/>
            <person name="Anantharaman K."/>
            <person name="Thomas B.C."/>
            <person name="Malmstrom R."/>
            <person name="Stieglmeier M."/>
            <person name="Klingl A."/>
            <person name="Woyke T."/>
            <person name="Ryan C.M."/>
            <person name="Banfield J.F."/>
        </authorList>
    </citation>
    <scope>NUCLEOTIDE SEQUENCE [LARGE SCALE GENOMIC DNA]</scope>
    <source>
        <strain evidence="9">CG11_big_fil_rev_8_21_14_0_20_39_34</strain>
    </source>
</reference>
<comment type="caution">
    <text evidence="7">Lacks conserved residue(s) required for the propagation of feature annotation.</text>
</comment>
<evidence type="ECO:0000256" key="3">
    <source>
        <dbReference type="ARBA" id="ARBA00022603"/>
    </source>
</evidence>
<accession>A0A2H0N6J9</accession>
<comment type="pathway">
    <text evidence="7">tRNA modification; N(7)-methylguanine-tRNA biosynthesis.</text>
</comment>
<evidence type="ECO:0000256" key="5">
    <source>
        <dbReference type="ARBA" id="ARBA00022691"/>
    </source>
</evidence>
<dbReference type="PANTHER" id="PTHR23417">
    <property type="entry name" value="3-DEOXY-D-MANNO-OCTULOSONIC-ACID TRANSFERASE/TRNA GUANINE-N 7 - -METHYLTRANSFERASE"/>
    <property type="match status" value="1"/>
</dbReference>
<evidence type="ECO:0000313" key="10">
    <source>
        <dbReference type="Proteomes" id="UP000229600"/>
    </source>
</evidence>
<dbReference type="NCBIfam" id="NF001080">
    <property type="entry name" value="PRK00121.2-2"/>
    <property type="match status" value="1"/>
</dbReference>
<evidence type="ECO:0000256" key="2">
    <source>
        <dbReference type="ARBA" id="ARBA00003015"/>
    </source>
</evidence>
<gene>
    <name evidence="7" type="primary">trmB</name>
    <name evidence="9" type="ORF">COV59_00165</name>
</gene>
<dbReference type="GO" id="GO:0008176">
    <property type="term" value="F:tRNA (guanine(46)-N7)-methyltransferase activity"/>
    <property type="evidence" value="ECO:0007669"/>
    <property type="project" value="UniProtKB-UniRule"/>
</dbReference>
<dbReference type="EC" id="2.1.1.33" evidence="7"/>
<dbReference type="GO" id="GO:0043527">
    <property type="term" value="C:tRNA methyltransferase complex"/>
    <property type="evidence" value="ECO:0007669"/>
    <property type="project" value="TreeGrafter"/>
</dbReference>
<dbReference type="InterPro" id="IPR055361">
    <property type="entry name" value="tRNA_methyltr_TrmB_bact"/>
</dbReference>
<keyword evidence="6 7" id="KW-0819">tRNA processing</keyword>
<dbReference type="HAMAP" id="MF_01057">
    <property type="entry name" value="tRNA_methyltr_TrmB"/>
    <property type="match status" value="1"/>
</dbReference>
<keyword evidence="8" id="KW-1133">Transmembrane helix</keyword>
<evidence type="ECO:0000256" key="4">
    <source>
        <dbReference type="ARBA" id="ARBA00022679"/>
    </source>
</evidence>
<comment type="caution">
    <text evidence="9">The sequence shown here is derived from an EMBL/GenBank/DDBJ whole genome shotgun (WGS) entry which is preliminary data.</text>
</comment>
<feature type="binding site" evidence="7">
    <location>
        <position position="92"/>
    </location>
    <ligand>
        <name>S-adenosyl-L-methionine</name>
        <dbReference type="ChEBI" id="CHEBI:59789"/>
    </ligand>
</feature>
<dbReference type="EMBL" id="PCWN01000001">
    <property type="protein sequence ID" value="PIR04529.1"/>
    <property type="molecule type" value="Genomic_DNA"/>
</dbReference>
<organism evidence="9 10">
    <name type="scientific">Candidatus Magasanikbacteria bacterium CG11_big_fil_rev_8_21_14_0_20_39_34</name>
    <dbReference type="NCBI Taxonomy" id="1974653"/>
    <lineage>
        <taxon>Bacteria</taxon>
        <taxon>Candidatus Magasanikiibacteriota</taxon>
    </lineage>
</organism>
<feature type="binding site" evidence="7">
    <location>
        <position position="177"/>
    </location>
    <ligand>
        <name>substrate</name>
    </ligand>
</feature>
<dbReference type="UniPathway" id="UPA00989"/>
<feature type="binding site" evidence="7">
    <location>
        <begin position="221"/>
        <end position="224"/>
    </location>
    <ligand>
        <name>substrate</name>
    </ligand>
</feature>
<feature type="transmembrane region" description="Helical" evidence="8">
    <location>
        <begin position="6"/>
        <end position="21"/>
    </location>
</feature>
<protein>
    <recommendedName>
        <fullName evidence="7">tRNA (guanine-N(7)-)-methyltransferase</fullName>
        <ecNumber evidence="7">2.1.1.33</ecNumber>
    </recommendedName>
    <alternativeName>
        <fullName evidence="7">tRNA (guanine(46)-N(7))-methyltransferase</fullName>
    </alternativeName>
    <alternativeName>
        <fullName evidence="7">tRNA(m7G46)-methyltransferase</fullName>
    </alternativeName>
</protein>
<dbReference type="PROSITE" id="PS51625">
    <property type="entry name" value="SAM_MT_TRMB"/>
    <property type="match status" value="1"/>
</dbReference>
<keyword evidence="8" id="KW-0812">Transmembrane</keyword>
<dbReference type="AlphaFoldDB" id="A0A2H0N6J9"/>
<dbReference type="Pfam" id="PF02390">
    <property type="entry name" value="Methyltransf_4"/>
    <property type="match status" value="1"/>
</dbReference>
<keyword evidence="8" id="KW-0472">Membrane</keyword>
<dbReference type="Proteomes" id="UP000229600">
    <property type="component" value="Unassembled WGS sequence"/>
</dbReference>
<proteinExistence type="inferred from homology"/>
<comment type="catalytic activity">
    <reaction evidence="1 7">
        <text>guanosine(46) in tRNA + S-adenosyl-L-methionine = N(7)-methylguanosine(46) in tRNA + S-adenosyl-L-homocysteine</text>
        <dbReference type="Rhea" id="RHEA:42708"/>
        <dbReference type="Rhea" id="RHEA-COMP:10188"/>
        <dbReference type="Rhea" id="RHEA-COMP:10189"/>
        <dbReference type="ChEBI" id="CHEBI:57856"/>
        <dbReference type="ChEBI" id="CHEBI:59789"/>
        <dbReference type="ChEBI" id="CHEBI:74269"/>
        <dbReference type="ChEBI" id="CHEBI:74480"/>
        <dbReference type="EC" id="2.1.1.33"/>
    </reaction>
</comment>
<name>A0A2H0N6J9_9BACT</name>
<dbReference type="SUPFAM" id="SSF53335">
    <property type="entry name" value="S-adenosyl-L-methionine-dependent methyltransferases"/>
    <property type="match status" value="1"/>
</dbReference>
<keyword evidence="5 7" id="KW-0949">S-adenosyl-L-methionine</keyword>
<dbReference type="InterPro" id="IPR029063">
    <property type="entry name" value="SAM-dependent_MTases_sf"/>
</dbReference>
<feature type="binding site" evidence="7">
    <location>
        <position position="141"/>
    </location>
    <ligand>
        <name>S-adenosyl-L-methionine</name>
        <dbReference type="ChEBI" id="CHEBI:59789"/>
    </ligand>
</feature>
<sequence>MQQQIYLLFFGITITIFASMGKKRDKTSRYSALHHMENVFDYKYSASLPQKGNWFSLFGNNNPIVLELACGKGDYTLKLAKKYPEKNFIAMDIKGARIYIGAKEAQQRGLKNVFFLRAYIDHLEEYFHHGEIHEIWIPFPDPHPTEKGQKKRLTSLKFLNQYKRVLRPKGIVNLKTDSELLFDYTLEMLDQEHITPKQILFNMDLNSALDSEQEELLAIQTYYEKQHRLQKKKIHFLSFSF</sequence>
<evidence type="ECO:0000256" key="7">
    <source>
        <dbReference type="HAMAP-Rule" id="MF_01057"/>
    </source>
</evidence>